<sequence>MSATAALPGLLFLRPYAARRLSSTASSSPLARTAYLRLYQTVCTFDGDASLVTKCGAPPRRKTARTYATSAVPKQEDQDASSEDRSAVALRIKELAEADALQYPRYQPVGDRISVPAFRAEFADVAVGDEAPHRRVELAGRVLSVQRLGAKLVFLKLLDGGEHVQVMCNLKQLRTGDGNGTQQPRPVDSAAFKTAARLLNRGDHVAVTGRAMRTSTGELTLAADVLPRIYSPALAPLPARLLDAETRALRRHVDLLVNPPAAATLRLRARLLREMRAFFEDQQFVEVQTPILADLAGGAVARPFMTAHGDESASATSAGARALSLRIAPELWLKRLVVGGLDRVFEIGPAFRNEGIDATHNPEFSMCEFYAAYWTLPRLMAETERLLAQLARASLQFRATPAGAGLQQTADEHGQPLALNPSIEKCAAGGPFVHLEFIPSLEAALGITFPDLAAPDAYEQLRARLGAQAGRAETGDADGGRLAKLLDRLAGEHLEPRSFAAAADGPLFITHHPACMSPLAKSFVCPRTGQTVAARAELFVDGRELANMYEEENDPAAQRRKMQQQAQDTNGSEGSATCVDENYIAALEAGLPPTGGWGCGVERLVMLFSGARRIADCLSFGTLRHVVSMRK</sequence>
<reference evidence="8 9" key="1">
    <citation type="submission" date="2024-01" db="EMBL/GenBank/DDBJ databases">
        <authorList>
            <person name="Allen C."/>
            <person name="Tagirdzhanova G."/>
        </authorList>
    </citation>
    <scope>NUCLEOTIDE SEQUENCE [LARGE SCALE GENOMIC DNA]</scope>
</reference>
<dbReference type="InterPro" id="IPR004365">
    <property type="entry name" value="NA-bd_OB_tRNA"/>
</dbReference>
<dbReference type="EMBL" id="CAWUHB010000128">
    <property type="protein sequence ID" value="CAK7236905.1"/>
    <property type="molecule type" value="Genomic_DNA"/>
</dbReference>
<evidence type="ECO:0000256" key="4">
    <source>
        <dbReference type="ARBA" id="ARBA00023146"/>
    </source>
</evidence>
<dbReference type="PRINTS" id="PR00982">
    <property type="entry name" value="TRNASYNTHLYS"/>
</dbReference>
<dbReference type="GO" id="GO:0004824">
    <property type="term" value="F:lysine-tRNA ligase activity"/>
    <property type="evidence" value="ECO:0007669"/>
    <property type="project" value="UniProtKB-EC"/>
</dbReference>
<dbReference type="SUPFAM" id="SSF50249">
    <property type="entry name" value="Nucleic acid-binding proteins"/>
    <property type="match status" value="1"/>
</dbReference>
<dbReference type="SUPFAM" id="SSF55681">
    <property type="entry name" value="Class II aaRS and biotin synthetases"/>
    <property type="match status" value="1"/>
</dbReference>
<dbReference type="PROSITE" id="PS50862">
    <property type="entry name" value="AA_TRNA_LIGASE_II"/>
    <property type="match status" value="1"/>
</dbReference>
<feature type="region of interest" description="Disordered" evidence="6">
    <location>
        <begin position="62"/>
        <end position="84"/>
    </location>
</feature>
<dbReference type="InterPro" id="IPR012340">
    <property type="entry name" value="NA-bd_OB-fold"/>
</dbReference>
<name>A0ABP0CXN4_9PEZI</name>
<evidence type="ECO:0000313" key="8">
    <source>
        <dbReference type="EMBL" id="CAK7236905.1"/>
    </source>
</evidence>
<accession>A0ABP0CXN4</accession>
<keyword evidence="1 8" id="KW-0436">Ligase</keyword>
<feature type="compositionally biased region" description="Basic and acidic residues" evidence="6">
    <location>
        <begin position="74"/>
        <end position="84"/>
    </location>
</feature>
<comment type="caution">
    <text evidence="8">The sequence shown here is derived from an EMBL/GenBank/DDBJ whole genome shotgun (WGS) entry which is preliminary data.</text>
</comment>
<evidence type="ECO:0000256" key="2">
    <source>
        <dbReference type="ARBA" id="ARBA00022741"/>
    </source>
</evidence>
<evidence type="ECO:0000259" key="7">
    <source>
        <dbReference type="PROSITE" id="PS50862"/>
    </source>
</evidence>
<feature type="region of interest" description="Disordered" evidence="6">
    <location>
        <begin position="552"/>
        <end position="574"/>
    </location>
</feature>
<evidence type="ECO:0000313" key="9">
    <source>
        <dbReference type="Proteomes" id="UP001642405"/>
    </source>
</evidence>
<keyword evidence="4" id="KW-0030">Aminoacyl-tRNA synthetase</keyword>
<organism evidence="8 9">
    <name type="scientific">Sporothrix curviconia</name>
    <dbReference type="NCBI Taxonomy" id="1260050"/>
    <lineage>
        <taxon>Eukaryota</taxon>
        <taxon>Fungi</taxon>
        <taxon>Dikarya</taxon>
        <taxon>Ascomycota</taxon>
        <taxon>Pezizomycotina</taxon>
        <taxon>Sordariomycetes</taxon>
        <taxon>Sordariomycetidae</taxon>
        <taxon>Ophiostomatales</taxon>
        <taxon>Ophiostomataceae</taxon>
        <taxon>Sporothrix</taxon>
    </lineage>
</organism>
<dbReference type="InterPro" id="IPR006195">
    <property type="entry name" value="aa-tRNA-synth_II"/>
</dbReference>
<keyword evidence="9" id="KW-1185">Reference proteome</keyword>
<dbReference type="Pfam" id="PF00152">
    <property type="entry name" value="tRNA-synt_2"/>
    <property type="match status" value="1"/>
</dbReference>
<keyword evidence="3" id="KW-0067">ATP-binding</keyword>
<dbReference type="PANTHER" id="PTHR42918:SF5">
    <property type="entry name" value="LYSINE--TRNA LIGASE, MITOCHONDRIAL"/>
    <property type="match status" value="1"/>
</dbReference>
<dbReference type="Gene3D" id="2.40.50.140">
    <property type="entry name" value="Nucleic acid-binding proteins"/>
    <property type="match status" value="1"/>
</dbReference>
<evidence type="ECO:0000256" key="5">
    <source>
        <dbReference type="ARBA" id="ARBA00030563"/>
    </source>
</evidence>
<dbReference type="InterPro" id="IPR018149">
    <property type="entry name" value="Lys-tRNA-synth_II_C"/>
</dbReference>
<dbReference type="Proteomes" id="UP001642405">
    <property type="component" value="Unassembled WGS sequence"/>
</dbReference>
<feature type="domain" description="Aminoacyl-transfer RNA synthetases class-II family profile" evidence="7">
    <location>
        <begin position="265"/>
        <end position="608"/>
    </location>
</feature>
<dbReference type="Gene3D" id="3.30.930.10">
    <property type="entry name" value="Bira Bifunctional Protein, Domain 2"/>
    <property type="match status" value="1"/>
</dbReference>
<keyword evidence="2" id="KW-0547">Nucleotide-binding</keyword>
<dbReference type="InterPro" id="IPR004364">
    <property type="entry name" value="Aa-tRNA-synt_II"/>
</dbReference>
<evidence type="ECO:0000256" key="1">
    <source>
        <dbReference type="ARBA" id="ARBA00022598"/>
    </source>
</evidence>
<dbReference type="PANTHER" id="PTHR42918">
    <property type="entry name" value="LYSYL-TRNA SYNTHETASE"/>
    <property type="match status" value="1"/>
</dbReference>
<dbReference type="InterPro" id="IPR045864">
    <property type="entry name" value="aa-tRNA-synth_II/BPL/LPL"/>
</dbReference>
<proteinExistence type="predicted"/>
<gene>
    <name evidence="8" type="primary">MSK1</name>
    <name evidence="8" type="ORF">SCUCBS95973_009767</name>
</gene>
<protein>
    <recommendedName>
        <fullName evidence="5">Lysyl-tRNA synthetase</fullName>
    </recommendedName>
</protein>
<dbReference type="Pfam" id="PF01336">
    <property type="entry name" value="tRNA_anti-codon"/>
    <property type="match status" value="1"/>
</dbReference>
<evidence type="ECO:0000256" key="6">
    <source>
        <dbReference type="SAM" id="MobiDB-lite"/>
    </source>
</evidence>
<evidence type="ECO:0000256" key="3">
    <source>
        <dbReference type="ARBA" id="ARBA00022840"/>
    </source>
</evidence>
<dbReference type="CDD" id="cd04322">
    <property type="entry name" value="LysRS_N"/>
    <property type="match status" value="1"/>
</dbReference>
<dbReference type="InterPro" id="IPR044136">
    <property type="entry name" value="Lys-tRNA-ligase_II_N"/>
</dbReference>